<protein>
    <submittedName>
        <fullName evidence="1">Uncharacterized protein</fullName>
    </submittedName>
</protein>
<dbReference type="EMBL" id="PVWG01000012">
    <property type="protein sequence ID" value="PSB19176.1"/>
    <property type="molecule type" value="Genomic_DNA"/>
</dbReference>
<dbReference type="Proteomes" id="UP000238634">
    <property type="component" value="Unassembled WGS sequence"/>
</dbReference>
<keyword evidence="2" id="KW-1185">Reference proteome</keyword>
<gene>
    <name evidence="1" type="ORF">C7B65_12945</name>
</gene>
<name>A0A2T1DFC3_9CYAN</name>
<dbReference type="AlphaFoldDB" id="A0A2T1DFC3"/>
<evidence type="ECO:0000313" key="1">
    <source>
        <dbReference type="EMBL" id="PSB19176.1"/>
    </source>
</evidence>
<dbReference type="STRING" id="1920490.GCA_001895925_04303"/>
<reference evidence="1 2" key="1">
    <citation type="submission" date="2018-02" db="EMBL/GenBank/DDBJ databases">
        <authorList>
            <person name="Cohen D.B."/>
            <person name="Kent A.D."/>
        </authorList>
    </citation>
    <scope>NUCLEOTIDE SEQUENCE [LARGE SCALE GENOMIC DNA]</scope>
    <source>
        <strain evidence="1 2">ULC007</strain>
    </source>
</reference>
<sequence length="172" mass="18947">MSIEVDIIPTSNRAIVWSDLQSQLLLHPLADEARTLLGQTPVLLELGTNQQVEGKQALLPTKYYHFQLAHSNALTLSCERNSETYTNEQEYLEDFGRNLDSNLRAYISRCWAEVGYGYTVGSAGGRAKGEVILLAALAKDIASLSDSFIVIKEAGLFNLSVGVYSPDQFSQC</sequence>
<dbReference type="RefSeq" id="WP_073070411.1">
    <property type="nucleotide sequence ID" value="NZ_MPPI01000007.1"/>
</dbReference>
<accession>A0A2T1DFC3</accession>
<comment type="caution">
    <text evidence="1">The sequence shown here is derived from an EMBL/GenBank/DDBJ whole genome shotgun (WGS) entry which is preliminary data.</text>
</comment>
<proteinExistence type="predicted"/>
<evidence type="ECO:0000313" key="2">
    <source>
        <dbReference type="Proteomes" id="UP000238634"/>
    </source>
</evidence>
<organism evidence="1 2">
    <name type="scientific">Phormidesmis priestleyi ULC007</name>
    <dbReference type="NCBI Taxonomy" id="1920490"/>
    <lineage>
        <taxon>Bacteria</taxon>
        <taxon>Bacillati</taxon>
        <taxon>Cyanobacteriota</taxon>
        <taxon>Cyanophyceae</taxon>
        <taxon>Leptolyngbyales</taxon>
        <taxon>Leptolyngbyaceae</taxon>
        <taxon>Phormidesmis</taxon>
    </lineage>
</organism>
<reference evidence="1 2" key="2">
    <citation type="submission" date="2018-03" db="EMBL/GenBank/DDBJ databases">
        <title>The ancient ancestry and fast evolution of plastids.</title>
        <authorList>
            <person name="Moore K.R."/>
            <person name="Magnabosco C."/>
            <person name="Momper L."/>
            <person name="Gold D.A."/>
            <person name="Bosak T."/>
            <person name="Fournier G.P."/>
        </authorList>
    </citation>
    <scope>NUCLEOTIDE SEQUENCE [LARGE SCALE GENOMIC DNA]</scope>
    <source>
        <strain evidence="1 2">ULC007</strain>
    </source>
</reference>